<dbReference type="FunFam" id="3.40.50.2000:FF:000027">
    <property type="entry name" value="Glycosyltransferase"/>
    <property type="match status" value="1"/>
</dbReference>
<dbReference type="EMBL" id="MG922902">
    <property type="protein sequence ID" value="AYR16628.1"/>
    <property type="molecule type" value="mRNA"/>
</dbReference>
<reference evidence="6" key="1">
    <citation type="submission" date="2018-02" db="EMBL/GenBank/DDBJ databases">
        <title>Transcriptomic analysis to select cyctochrome P450 and glucosyltransferase involving in onjisaponin biosynthesis in Polygala tenuifolia.</title>
        <authorList>
            <person name="Kim O.T."/>
            <person name="Jin M.L."/>
        </authorList>
    </citation>
    <scope>NUCLEOTIDE SEQUENCE</scope>
</reference>
<evidence type="ECO:0000256" key="4">
    <source>
        <dbReference type="RuleBase" id="RU003718"/>
    </source>
</evidence>
<dbReference type="Gene3D" id="3.40.50.2000">
    <property type="entry name" value="Glycogen Phosphorylase B"/>
    <property type="match status" value="2"/>
</dbReference>
<comment type="similarity">
    <text evidence="1 4">Belongs to the UDP-glycosyltransferase family.</text>
</comment>
<dbReference type="PROSITE" id="PS00375">
    <property type="entry name" value="UDPGT"/>
    <property type="match status" value="1"/>
</dbReference>
<dbReference type="GO" id="GO:0080044">
    <property type="term" value="F:quercetin 7-O-glucosyltransferase activity"/>
    <property type="evidence" value="ECO:0007669"/>
    <property type="project" value="TreeGrafter"/>
</dbReference>
<dbReference type="PANTHER" id="PTHR11926">
    <property type="entry name" value="GLUCOSYL/GLUCURONOSYL TRANSFERASES"/>
    <property type="match status" value="1"/>
</dbReference>
<evidence type="ECO:0000313" key="6">
    <source>
        <dbReference type="EMBL" id="AYR16628.1"/>
    </source>
</evidence>
<dbReference type="GO" id="GO:0080043">
    <property type="term" value="F:quercetin 3-O-glucosyltransferase activity"/>
    <property type="evidence" value="ECO:0007669"/>
    <property type="project" value="TreeGrafter"/>
</dbReference>
<sequence>MDYLNSLEKPHAVFIPYPAQGHINPMLKLAKLFHFRGFHITFVNTEYNHKRLLKARGSNSLDGLPDFCFETIPDGLPPSDADATQDIPTLTFSIRDTFFFPFLRLLTKLNESASAGFLPKVSCIVSDSTTTWISVKAADQLGIPTVSFWTVSASTFNCFAHIPHLIDRGLIPLKDKSCLTNGYLDKKLEWIPCLKNVRLRDLPSFFNSTEPNDLDSKITDFVREAMVMTTKATAVIINTFSELEQDVVSSLSTMFPKLYTIGPVHLLADQVIKKHLESIGSNLWKEEAECMQWLDTKQPNSVVYVNYGSITVMTPDQLTEFAWGLANSKKPFLWIIRPDLVNGSSDILSSEFENEIKERGLITGWCPQEQVLSHPSIGGFLTHCGWNSTIESMTQGVPLVCWPFYGDQQTNCRFACTEWGIGIEIDTNVKRGEVETLVNELMEGDKGKAVKANVMEWKKKAEQAVRPDGSSSMNLDKLIEEVLLKARHDSEFMIHPPEL</sequence>
<evidence type="ECO:0000256" key="1">
    <source>
        <dbReference type="ARBA" id="ARBA00009995"/>
    </source>
</evidence>
<dbReference type="InterPro" id="IPR035595">
    <property type="entry name" value="UDP_glycos_trans_CS"/>
</dbReference>
<dbReference type="EC" id="2.4.1.-" evidence="5"/>
<dbReference type="Pfam" id="PF00201">
    <property type="entry name" value="UDPGT"/>
    <property type="match status" value="1"/>
</dbReference>
<keyword evidence="2 4" id="KW-0328">Glycosyltransferase</keyword>
<dbReference type="AlphaFoldDB" id="A0A3G3NBZ3"/>
<proteinExistence type="evidence at transcript level"/>
<name>A0A3G3NBZ3_9FABA</name>
<dbReference type="FunFam" id="3.40.50.2000:FF:000065">
    <property type="entry name" value="Glycosyltransferase"/>
    <property type="match status" value="1"/>
</dbReference>
<evidence type="ECO:0000256" key="3">
    <source>
        <dbReference type="ARBA" id="ARBA00022679"/>
    </source>
</evidence>
<organism evidence="6">
    <name type="scientific">Polygala tenuifolia</name>
    <dbReference type="NCBI Taxonomy" id="355332"/>
    <lineage>
        <taxon>Eukaryota</taxon>
        <taxon>Viridiplantae</taxon>
        <taxon>Streptophyta</taxon>
        <taxon>Embryophyta</taxon>
        <taxon>Tracheophyta</taxon>
        <taxon>Spermatophyta</taxon>
        <taxon>Magnoliopsida</taxon>
        <taxon>eudicotyledons</taxon>
        <taxon>Gunneridae</taxon>
        <taxon>Pentapetalae</taxon>
        <taxon>rosids</taxon>
        <taxon>fabids</taxon>
        <taxon>Fabales</taxon>
        <taxon>Polygalaceae</taxon>
        <taxon>Polygala</taxon>
    </lineage>
</organism>
<dbReference type="SUPFAM" id="SSF53756">
    <property type="entry name" value="UDP-Glycosyltransferase/glycogen phosphorylase"/>
    <property type="match status" value="1"/>
</dbReference>
<dbReference type="InterPro" id="IPR002213">
    <property type="entry name" value="UDP_glucos_trans"/>
</dbReference>
<dbReference type="PANTHER" id="PTHR11926:SF1188">
    <property type="entry name" value="FAMILY PROTEIN, PUTATIVE-RELATED"/>
    <property type="match status" value="1"/>
</dbReference>
<protein>
    <recommendedName>
        <fullName evidence="5">Glycosyltransferase</fullName>
        <ecNumber evidence="5">2.4.1.-</ecNumber>
    </recommendedName>
</protein>
<evidence type="ECO:0000256" key="5">
    <source>
        <dbReference type="RuleBase" id="RU362057"/>
    </source>
</evidence>
<accession>A0A3G3NBZ3</accession>
<dbReference type="CDD" id="cd03784">
    <property type="entry name" value="GT1_Gtf-like"/>
    <property type="match status" value="1"/>
</dbReference>
<keyword evidence="3 4" id="KW-0808">Transferase</keyword>
<evidence type="ECO:0000256" key="2">
    <source>
        <dbReference type="ARBA" id="ARBA00022676"/>
    </source>
</evidence>